<accession>A0A2H5BGB8</accession>
<sequence length="79" mass="9314">MTTKQVNFNTVYNDFGDTLPDKSAFFNDPRNEVSRVMLRYRYKVDSDCRAFTLFRKEYADFVAKLKVSKTPSEKQDEAK</sequence>
<gene>
    <name evidence="1" type="ORF">CETO_23</name>
</gene>
<organism evidence="1 2">
    <name type="scientific">Vibrio phage Ceto</name>
    <dbReference type="NCBI Taxonomy" id="2570300"/>
    <lineage>
        <taxon>Viruses</taxon>
        <taxon>Duplodnaviria</taxon>
        <taxon>Heunggongvirae</taxon>
        <taxon>Uroviricota</taxon>
        <taxon>Caudoviricetes</taxon>
        <taxon>Demerecviridae</taxon>
        <taxon>Ermolyevavirinae</taxon>
        <taxon>Cetovirus</taxon>
        <taxon>Cetovirus ceto</taxon>
    </lineage>
</organism>
<evidence type="ECO:0000313" key="1">
    <source>
        <dbReference type="EMBL" id="AUG85030.1"/>
    </source>
</evidence>
<dbReference type="EMBL" id="MG649966">
    <property type="protein sequence ID" value="AUG85030.1"/>
    <property type="molecule type" value="Genomic_DNA"/>
</dbReference>
<evidence type="ECO:0000313" key="2">
    <source>
        <dbReference type="Proteomes" id="UP000240819"/>
    </source>
</evidence>
<protein>
    <submittedName>
        <fullName evidence="1">Uncharacterized protein</fullName>
    </submittedName>
</protein>
<dbReference type="Proteomes" id="UP000240819">
    <property type="component" value="Segment"/>
</dbReference>
<reference evidence="1 2" key="1">
    <citation type="submission" date="2017-12" db="EMBL/GenBank/DDBJ databases">
        <authorList>
            <person name="Lestochi C.V."/>
            <person name="Miller K.C."/>
            <person name="Miller J.S."/>
            <person name="Stanton M.L."/>
            <person name="Broussard G.W."/>
        </authorList>
    </citation>
    <scope>NUCLEOTIDE SEQUENCE [LARGE SCALE GENOMIC DNA]</scope>
</reference>
<name>A0A2H5BGB8_9CAUD</name>
<keyword evidence="2" id="KW-1185">Reference proteome</keyword>
<proteinExistence type="predicted"/>